<proteinExistence type="predicted"/>
<reference evidence="2" key="1">
    <citation type="submission" date="2015-04" db="UniProtKB">
        <authorList>
            <consortium name="EnsemblPlants"/>
        </authorList>
    </citation>
    <scope>IDENTIFICATION</scope>
</reference>
<accession>A0A0E0EQS0</accession>
<protein>
    <submittedName>
        <fullName evidence="2">Uncharacterized protein</fullName>
    </submittedName>
</protein>
<evidence type="ECO:0000256" key="1">
    <source>
        <dbReference type="SAM" id="MobiDB-lite"/>
    </source>
</evidence>
<feature type="region of interest" description="Disordered" evidence="1">
    <location>
        <begin position="1"/>
        <end position="30"/>
    </location>
</feature>
<organism evidence="2">
    <name type="scientific">Oryza meridionalis</name>
    <dbReference type="NCBI Taxonomy" id="40149"/>
    <lineage>
        <taxon>Eukaryota</taxon>
        <taxon>Viridiplantae</taxon>
        <taxon>Streptophyta</taxon>
        <taxon>Embryophyta</taxon>
        <taxon>Tracheophyta</taxon>
        <taxon>Spermatophyta</taxon>
        <taxon>Magnoliopsida</taxon>
        <taxon>Liliopsida</taxon>
        <taxon>Poales</taxon>
        <taxon>Poaceae</taxon>
        <taxon>BOP clade</taxon>
        <taxon>Oryzoideae</taxon>
        <taxon>Oryzeae</taxon>
        <taxon>Oryzinae</taxon>
        <taxon>Oryza</taxon>
    </lineage>
</organism>
<evidence type="ECO:0000313" key="3">
    <source>
        <dbReference type="Proteomes" id="UP000008021"/>
    </source>
</evidence>
<dbReference type="AlphaFoldDB" id="A0A0E0EQS0"/>
<dbReference type="Gramene" id="OMERI09G04360.3">
    <property type="protein sequence ID" value="OMERI09G04360.3"/>
    <property type="gene ID" value="OMERI09G04360"/>
</dbReference>
<dbReference type="Proteomes" id="UP000008021">
    <property type="component" value="Chromosome 9"/>
</dbReference>
<dbReference type="HOGENOM" id="CLU_2871505_0_0_1"/>
<name>A0A0E0EQS0_9ORYZ</name>
<sequence length="64" mass="6649">MATAAQRRAVMHGMSDAGGRQHADGGIDGGRWRAGRVAAHDGSGGRTAGRTLGICIKYCARQCH</sequence>
<keyword evidence="3" id="KW-1185">Reference proteome</keyword>
<dbReference type="EnsemblPlants" id="OMERI09G04360.3">
    <property type="protein sequence ID" value="OMERI09G04360.3"/>
    <property type="gene ID" value="OMERI09G04360"/>
</dbReference>
<evidence type="ECO:0000313" key="2">
    <source>
        <dbReference type="EnsemblPlants" id="OMERI09G04360.3"/>
    </source>
</evidence>
<reference evidence="2" key="2">
    <citation type="submission" date="2018-05" db="EMBL/GenBank/DDBJ databases">
        <title>OmerRS3 (Oryza meridionalis Reference Sequence Version 3).</title>
        <authorList>
            <person name="Zhang J."/>
            <person name="Kudrna D."/>
            <person name="Lee S."/>
            <person name="Talag J."/>
            <person name="Welchert J."/>
            <person name="Wing R.A."/>
        </authorList>
    </citation>
    <scope>NUCLEOTIDE SEQUENCE [LARGE SCALE GENOMIC DNA]</scope>
    <source>
        <strain evidence="2">cv. OR44</strain>
    </source>
</reference>